<keyword evidence="1" id="KW-0812">Transmembrane</keyword>
<feature type="transmembrane region" description="Helical" evidence="1">
    <location>
        <begin position="151"/>
        <end position="179"/>
    </location>
</feature>
<dbReference type="InterPro" id="IPR045927">
    <property type="entry name" value="DUF6346"/>
</dbReference>
<name>A0A328NJW5_9ACTN</name>
<dbReference type="EMBL" id="PYAG01000040">
    <property type="protein sequence ID" value="RAO27169.1"/>
    <property type="molecule type" value="Genomic_DNA"/>
</dbReference>
<gene>
    <name evidence="2" type="ORF">PSN13_06085</name>
</gene>
<feature type="transmembrane region" description="Helical" evidence="1">
    <location>
        <begin position="35"/>
        <end position="59"/>
    </location>
</feature>
<evidence type="ECO:0000313" key="2">
    <source>
        <dbReference type="EMBL" id="RAO27169.1"/>
    </source>
</evidence>
<dbReference type="AlphaFoldDB" id="A0A328NJW5"/>
<accession>A0A328NJW5</accession>
<comment type="caution">
    <text evidence="2">The sequence shown here is derived from an EMBL/GenBank/DDBJ whole genome shotgun (WGS) entry which is preliminary data.</text>
</comment>
<protein>
    <submittedName>
        <fullName evidence="2">Uncharacterized protein</fullName>
    </submittedName>
</protein>
<organism evidence="2 3">
    <name type="scientific">Micromonospora saelicesensis</name>
    <dbReference type="NCBI Taxonomy" id="285676"/>
    <lineage>
        <taxon>Bacteria</taxon>
        <taxon>Bacillati</taxon>
        <taxon>Actinomycetota</taxon>
        <taxon>Actinomycetes</taxon>
        <taxon>Micromonosporales</taxon>
        <taxon>Micromonosporaceae</taxon>
        <taxon>Micromonospora</taxon>
    </lineage>
</organism>
<evidence type="ECO:0000256" key="1">
    <source>
        <dbReference type="SAM" id="Phobius"/>
    </source>
</evidence>
<dbReference type="Pfam" id="PF19873">
    <property type="entry name" value="DUF6346"/>
    <property type="match status" value="1"/>
</dbReference>
<sequence>MALNDGDVDQTARVQGEQIAVYERRGPFWGRLTQFAVVVALAAGTVGWTLALDTVASFYPGTGMVRSTPSERPAKATVNDCRKVGPVSADGFGYWWHCAVTVRTSDGREVRTVVRHSTVTPGDRSRPVEFREVCHGKGNTDCRYGRPAWRIWALALAALGIVRRGVVLLLLMCVGFYLLRTVVGVPRYYAWVNRRGEGRRCASRRGR</sequence>
<dbReference type="RefSeq" id="WP_112678567.1">
    <property type="nucleotide sequence ID" value="NZ_PYAG01000040.1"/>
</dbReference>
<dbReference type="Proteomes" id="UP000249419">
    <property type="component" value="Unassembled WGS sequence"/>
</dbReference>
<keyword evidence="1" id="KW-1133">Transmembrane helix</keyword>
<evidence type="ECO:0000313" key="3">
    <source>
        <dbReference type="Proteomes" id="UP000249419"/>
    </source>
</evidence>
<reference evidence="2 3" key="1">
    <citation type="submission" date="2018-03" db="EMBL/GenBank/DDBJ databases">
        <title>Defining the species Micromonospora saelicesensis and Micromonospora noduli under the framework of genomics.</title>
        <authorList>
            <person name="Riesco R."/>
            <person name="Trujillo M.E."/>
        </authorList>
    </citation>
    <scope>NUCLEOTIDE SEQUENCE [LARGE SCALE GENOMIC DNA]</scope>
    <source>
        <strain evidence="2 3">PSN13</strain>
    </source>
</reference>
<proteinExistence type="predicted"/>
<keyword evidence="1" id="KW-0472">Membrane</keyword>